<gene>
    <name evidence="1" type="ORF">NCGR_LOCUS5334</name>
</gene>
<evidence type="ECO:0000313" key="2">
    <source>
        <dbReference type="Proteomes" id="UP000604825"/>
    </source>
</evidence>
<organism evidence="1 2">
    <name type="scientific">Miscanthus lutarioriparius</name>
    <dbReference type="NCBI Taxonomy" id="422564"/>
    <lineage>
        <taxon>Eukaryota</taxon>
        <taxon>Viridiplantae</taxon>
        <taxon>Streptophyta</taxon>
        <taxon>Embryophyta</taxon>
        <taxon>Tracheophyta</taxon>
        <taxon>Spermatophyta</taxon>
        <taxon>Magnoliopsida</taxon>
        <taxon>Liliopsida</taxon>
        <taxon>Poales</taxon>
        <taxon>Poaceae</taxon>
        <taxon>PACMAD clade</taxon>
        <taxon>Panicoideae</taxon>
        <taxon>Andropogonodae</taxon>
        <taxon>Andropogoneae</taxon>
        <taxon>Saccharinae</taxon>
        <taxon>Miscanthus</taxon>
    </lineage>
</organism>
<proteinExistence type="predicted"/>
<protein>
    <submittedName>
        <fullName evidence="1">Uncharacterized protein</fullName>
    </submittedName>
</protein>
<name>A0A811MKX1_9POAL</name>
<dbReference type="EMBL" id="CAJGYO010000001">
    <property type="protein sequence ID" value="CAD6207837.1"/>
    <property type="molecule type" value="Genomic_DNA"/>
</dbReference>
<comment type="caution">
    <text evidence="1">The sequence shown here is derived from an EMBL/GenBank/DDBJ whole genome shotgun (WGS) entry which is preliminary data.</text>
</comment>
<dbReference type="AlphaFoldDB" id="A0A811MKX1"/>
<evidence type="ECO:0000313" key="1">
    <source>
        <dbReference type="EMBL" id="CAD6207837.1"/>
    </source>
</evidence>
<dbReference type="Proteomes" id="UP000604825">
    <property type="component" value="Unassembled WGS sequence"/>
</dbReference>
<keyword evidence="2" id="KW-1185">Reference proteome</keyword>
<dbReference type="OrthoDB" id="1710212at2759"/>
<accession>A0A811MKX1</accession>
<sequence length="78" mass="8335">MKAAADSALALTARGQTRWRACGRQLPQNDRLTITVPGVALALATVSYLWATPGVASGFFDMFVLAFAERDVDVATMC</sequence>
<reference evidence="1" key="1">
    <citation type="submission" date="2020-10" db="EMBL/GenBank/DDBJ databases">
        <authorList>
            <person name="Han B."/>
            <person name="Lu T."/>
            <person name="Zhao Q."/>
            <person name="Huang X."/>
            <person name="Zhao Y."/>
        </authorList>
    </citation>
    <scope>NUCLEOTIDE SEQUENCE</scope>
</reference>